<proteinExistence type="predicted"/>
<evidence type="ECO:0000256" key="1">
    <source>
        <dbReference type="SAM" id="Phobius"/>
    </source>
</evidence>
<evidence type="ECO:0000313" key="2">
    <source>
        <dbReference type="EMBL" id="MDQ0205823.1"/>
    </source>
</evidence>
<feature type="transmembrane region" description="Helical" evidence="1">
    <location>
        <begin position="39"/>
        <end position="60"/>
    </location>
</feature>
<evidence type="ECO:0000313" key="3">
    <source>
        <dbReference type="Proteomes" id="UP001225034"/>
    </source>
</evidence>
<keyword evidence="1" id="KW-0812">Transmembrane</keyword>
<dbReference type="Proteomes" id="UP001225034">
    <property type="component" value="Unassembled WGS sequence"/>
</dbReference>
<dbReference type="EMBL" id="JAUSUA010000001">
    <property type="protein sequence ID" value="MDQ0205823.1"/>
    <property type="molecule type" value="Genomic_DNA"/>
</dbReference>
<gene>
    <name evidence="2" type="ORF">J2S05_000597</name>
</gene>
<keyword evidence="1" id="KW-1133">Transmembrane helix</keyword>
<accession>A0ABT9YD88</accession>
<feature type="transmembrane region" description="Helical" evidence="1">
    <location>
        <begin position="7"/>
        <end position="24"/>
    </location>
</feature>
<feature type="transmembrane region" description="Helical" evidence="1">
    <location>
        <begin position="72"/>
        <end position="93"/>
    </location>
</feature>
<reference evidence="2 3" key="1">
    <citation type="submission" date="2023-07" db="EMBL/GenBank/DDBJ databases">
        <title>Genomic Encyclopedia of Type Strains, Phase IV (KMG-IV): sequencing the most valuable type-strain genomes for metagenomic binning, comparative biology and taxonomic classification.</title>
        <authorList>
            <person name="Goeker M."/>
        </authorList>
    </citation>
    <scope>NUCLEOTIDE SEQUENCE [LARGE SCALE GENOMIC DNA]</scope>
    <source>
        <strain evidence="2 3">DSM 19154</strain>
    </source>
</reference>
<keyword evidence="3" id="KW-1185">Reference proteome</keyword>
<name>A0ABT9YD88_9BACI</name>
<protein>
    <submittedName>
        <fullName evidence="2">F0F1-type ATP synthase membrane subunit a</fullName>
    </submittedName>
</protein>
<sequence>MKLLRRSAYMFCVIAIIVWINKFVQGSALFYDRENVSPWYSIVGDLSLAIAFILAIIYGFKSKEHQGRMNTIMMWLYCILPILFIISALRTIIYDF</sequence>
<keyword evidence="1" id="KW-0472">Membrane</keyword>
<comment type="caution">
    <text evidence="2">The sequence shown here is derived from an EMBL/GenBank/DDBJ whole genome shotgun (WGS) entry which is preliminary data.</text>
</comment>
<organism evidence="2 3">
    <name type="scientific">Alkalicoccobacillus murimartini</name>
    <dbReference type="NCBI Taxonomy" id="171685"/>
    <lineage>
        <taxon>Bacteria</taxon>
        <taxon>Bacillati</taxon>
        <taxon>Bacillota</taxon>
        <taxon>Bacilli</taxon>
        <taxon>Bacillales</taxon>
        <taxon>Bacillaceae</taxon>
        <taxon>Alkalicoccobacillus</taxon>
    </lineage>
</organism>